<keyword evidence="3" id="KW-1133">Transmembrane helix</keyword>
<evidence type="ECO:0000256" key="1">
    <source>
        <dbReference type="ARBA" id="ARBA00022801"/>
    </source>
</evidence>
<organism evidence="4 5">
    <name type="scientific">Lentinula raphanica</name>
    <dbReference type="NCBI Taxonomy" id="153919"/>
    <lineage>
        <taxon>Eukaryota</taxon>
        <taxon>Fungi</taxon>
        <taxon>Dikarya</taxon>
        <taxon>Basidiomycota</taxon>
        <taxon>Agaricomycotina</taxon>
        <taxon>Agaricomycetes</taxon>
        <taxon>Agaricomycetidae</taxon>
        <taxon>Agaricales</taxon>
        <taxon>Marasmiineae</taxon>
        <taxon>Omphalotaceae</taxon>
        <taxon>Lentinula</taxon>
    </lineage>
</organism>
<dbReference type="EMBL" id="MU806244">
    <property type="protein sequence ID" value="KAJ3837471.1"/>
    <property type="molecule type" value="Genomic_DNA"/>
</dbReference>
<dbReference type="CDD" id="cd07061">
    <property type="entry name" value="HP_HAP_like"/>
    <property type="match status" value="1"/>
</dbReference>
<keyword evidence="3" id="KW-0472">Membrane</keyword>
<dbReference type="PANTHER" id="PTHR20963">
    <property type="entry name" value="MULTIPLE INOSITOL POLYPHOSPHATE PHOSPHATASE-RELATED"/>
    <property type="match status" value="1"/>
</dbReference>
<dbReference type="Pfam" id="PF00328">
    <property type="entry name" value="His_Phos_2"/>
    <property type="match status" value="1"/>
</dbReference>
<accession>A0AA38P7G1</accession>
<dbReference type="InterPro" id="IPR029033">
    <property type="entry name" value="His_PPase_superfam"/>
</dbReference>
<feature type="region of interest" description="Disordered" evidence="2">
    <location>
        <begin position="1"/>
        <end position="39"/>
    </location>
</feature>
<dbReference type="PROSITE" id="PS00616">
    <property type="entry name" value="HIS_ACID_PHOSPHAT_1"/>
    <property type="match status" value="1"/>
</dbReference>
<dbReference type="InterPro" id="IPR000560">
    <property type="entry name" value="His_Pase_clade-2"/>
</dbReference>
<dbReference type="GO" id="GO:0003993">
    <property type="term" value="F:acid phosphatase activity"/>
    <property type="evidence" value="ECO:0007669"/>
    <property type="project" value="TreeGrafter"/>
</dbReference>
<sequence>MDADVERGCESEYVDEEGGGAEHDALLHTPNHGEKDERDDELNTAPIITRILRPNFSLLHVLGAFAVGILGCMAGEYLFHCNCTSSASSASSLAAYNILSPGSTESHVYPPPSPTNVFPSLFPTDLGYEGATPTGAEPGLVKTAPAYPMHTGAMGLVAKPGKKEEQNEKEDWDIFQHWGNLSPWYSNKRGTFGLDSGPDRPESCTVTGLHLLHRHGARYPTGWASYGGPATFSKRLSQQSNWTAEGELEFLNTWTYKLGEEILTPFGRQQLFDLGISTRLKYGFLLNNFTQRNTLPVFRTESQNRMFHSAINFALGFFGFPVEGKVEMSVGVEGEGFNHTLAPYYACPNARKHQISDRGKFYVERWTEIYLNATRDRLQSHLKGYDLSIEDVYTMQQLCAYETVAIGYSVFCPLFTREEWEGFDYSMDLYFWYNSAFGSPVGRVQGAGWVREFIARLESKPLWWGDEGDWEMSADRWGSINRTLDENQYTFPVDQSLYVDATHEVVVLNVLTALNLSTLAQSGPLPYTHIPENHSFKVSQLAPFATNVQFQLLDCSPSSTVSNAPSGSQIRIIINDAPVPLHSIQGCPEEKDGMCPLNVFVDAQKALLRAGAGEEGEVGTSWEWGCHGDYADIVGQGEEWETVTGDAPRRRTF</sequence>
<evidence type="ECO:0000256" key="2">
    <source>
        <dbReference type="SAM" id="MobiDB-lite"/>
    </source>
</evidence>
<reference evidence="4" key="1">
    <citation type="submission" date="2022-08" db="EMBL/GenBank/DDBJ databases">
        <authorList>
            <consortium name="DOE Joint Genome Institute"/>
            <person name="Min B."/>
            <person name="Riley R."/>
            <person name="Sierra-Patev S."/>
            <person name="Naranjo-Ortiz M."/>
            <person name="Looney B."/>
            <person name="Konkel Z."/>
            <person name="Slot J.C."/>
            <person name="Sakamoto Y."/>
            <person name="Steenwyk J.L."/>
            <person name="Rokas A."/>
            <person name="Carro J."/>
            <person name="Camarero S."/>
            <person name="Ferreira P."/>
            <person name="Molpeceres G."/>
            <person name="Ruiz-Duenas F.J."/>
            <person name="Serrano A."/>
            <person name="Henrissat B."/>
            <person name="Drula E."/>
            <person name="Hughes K.W."/>
            <person name="Mata J.L."/>
            <person name="Ishikawa N.K."/>
            <person name="Vargas-Isla R."/>
            <person name="Ushijima S."/>
            <person name="Smith C.A."/>
            <person name="Ahrendt S."/>
            <person name="Andreopoulos W."/>
            <person name="He G."/>
            <person name="Labutti K."/>
            <person name="Lipzen A."/>
            <person name="Ng V."/>
            <person name="Sandor L."/>
            <person name="Barry K."/>
            <person name="Martinez A.T."/>
            <person name="Xiao Y."/>
            <person name="Gibbons J.G."/>
            <person name="Terashima K."/>
            <person name="Hibbett D.S."/>
            <person name="Grigoriev I.V."/>
        </authorList>
    </citation>
    <scope>NUCLEOTIDE SEQUENCE</scope>
    <source>
        <strain evidence="4">TFB9207</strain>
    </source>
</reference>
<proteinExistence type="predicted"/>
<evidence type="ECO:0000313" key="4">
    <source>
        <dbReference type="EMBL" id="KAJ3837471.1"/>
    </source>
</evidence>
<dbReference type="Gene3D" id="3.40.50.1240">
    <property type="entry name" value="Phosphoglycerate mutase-like"/>
    <property type="match status" value="1"/>
</dbReference>
<keyword evidence="3" id="KW-0812">Transmembrane</keyword>
<feature type="transmembrane region" description="Helical" evidence="3">
    <location>
        <begin position="58"/>
        <end position="79"/>
    </location>
</feature>
<name>A0AA38P7G1_9AGAR</name>
<dbReference type="SUPFAM" id="SSF53254">
    <property type="entry name" value="Phosphoglycerate mutase-like"/>
    <property type="match status" value="1"/>
</dbReference>
<protein>
    <submittedName>
        <fullName evidence="4">Phosphoglycerate mutase-like protein</fullName>
    </submittedName>
</protein>
<dbReference type="AlphaFoldDB" id="A0AA38P7G1"/>
<keyword evidence="1" id="KW-0378">Hydrolase</keyword>
<keyword evidence="5" id="KW-1185">Reference proteome</keyword>
<gene>
    <name evidence="4" type="ORF">F5878DRAFT_662075</name>
</gene>
<dbReference type="PANTHER" id="PTHR20963:SF42">
    <property type="entry name" value="PHOSPHOGLYCERATE MUTASE-LIKE PROTEIN"/>
    <property type="match status" value="1"/>
</dbReference>
<feature type="compositionally biased region" description="Basic and acidic residues" evidence="2">
    <location>
        <begin position="1"/>
        <end position="10"/>
    </location>
</feature>
<dbReference type="InterPro" id="IPR033379">
    <property type="entry name" value="Acid_Pase_AS"/>
</dbReference>
<feature type="compositionally biased region" description="Basic and acidic residues" evidence="2">
    <location>
        <begin position="20"/>
        <end position="36"/>
    </location>
</feature>
<evidence type="ECO:0000313" key="5">
    <source>
        <dbReference type="Proteomes" id="UP001163846"/>
    </source>
</evidence>
<dbReference type="Proteomes" id="UP001163846">
    <property type="component" value="Unassembled WGS sequence"/>
</dbReference>
<comment type="caution">
    <text evidence="4">The sequence shown here is derived from an EMBL/GenBank/DDBJ whole genome shotgun (WGS) entry which is preliminary data.</text>
</comment>
<evidence type="ECO:0000256" key="3">
    <source>
        <dbReference type="SAM" id="Phobius"/>
    </source>
</evidence>